<comment type="caution">
    <text evidence="1">The sequence shown here is derived from an EMBL/GenBank/DDBJ whole genome shotgun (WGS) entry which is preliminary data.</text>
</comment>
<organism evidence="1 2">
    <name type="scientific">Streblomastix strix</name>
    <dbReference type="NCBI Taxonomy" id="222440"/>
    <lineage>
        <taxon>Eukaryota</taxon>
        <taxon>Metamonada</taxon>
        <taxon>Preaxostyla</taxon>
        <taxon>Oxymonadida</taxon>
        <taxon>Streblomastigidae</taxon>
        <taxon>Streblomastix</taxon>
    </lineage>
</organism>
<proteinExistence type="predicted"/>
<dbReference type="Proteomes" id="UP000324800">
    <property type="component" value="Unassembled WGS sequence"/>
</dbReference>
<protein>
    <submittedName>
        <fullName evidence="1">Uncharacterized protein</fullName>
    </submittedName>
</protein>
<accession>A0A5J4U676</accession>
<sequence>MPNLRTAQEDAFRIANDISLHLDEESSVSWTSAESINQERNTPIENFRTAQQLLAAQDNQEQLNQQVNIQIQQQIYQLHEINREIRIQQQDVTINNTLNQWRQQIVVINLEQNTQQNIQNIPLNEQGDINNEAEQPTQIGATHTPQTETPENLQHKQTEQNDDLNNMTEQTPIQPTQVFPGLLNLTYQASLSKI</sequence>
<dbReference type="AlphaFoldDB" id="A0A5J4U676"/>
<evidence type="ECO:0000313" key="2">
    <source>
        <dbReference type="Proteomes" id="UP000324800"/>
    </source>
</evidence>
<reference evidence="1 2" key="1">
    <citation type="submission" date="2019-03" db="EMBL/GenBank/DDBJ databases">
        <title>Single cell metagenomics reveals metabolic interactions within the superorganism composed of flagellate Streblomastix strix and complex community of Bacteroidetes bacteria on its surface.</title>
        <authorList>
            <person name="Treitli S.C."/>
            <person name="Kolisko M."/>
            <person name="Husnik F."/>
            <person name="Keeling P."/>
            <person name="Hampl V."/>
        </authorList>
    </citation>
    <scope>NUCLEOTIDE SEQUENCE [LARGE SCALE GENOMIC DNA]</scope>
    <source>
        <strain evidence="1">ST1C</strain>
    </source>
</reference>
<name>A0A5J4U676_9EUKA</name>
<dbReference type="EMBL" id="SNRW01020465">
    <property type="protein sequence ID" value="KAA6365431.1"/>
    <property type="molecule type" value="Genomic_DNA"/>
</dbReference>
<gene>
    <name evidence="1" type="ORF">EZS28_039043</name>
</gene>
<evidence type="ECO:0000313" key="1">
    <source>
        <dbReference type="EMBL" id="KAA6365431.1"/>
    </source>
</evidence>